<proteinExistence type="predicted"/>
<feature type="region of interest" description="Disordered" evidence="1">
    <location>
        <begin position="45"/>
        <end position="72"/>
    </location>
</feature>
<evidence type="ECO:0000313" key="2">
    <source>
        <dbReference type="EMBL" id="GGX32419.1"/>
    </source>
</evidence>
<sequence>MRILRWWRPNSYESDWPAPDGKHSGRAHLAAAEYVAVLSVNDRRAGRPGRAVGASRMSTAAGRRGGRFQSRR</sequence>
<organism evidence="2 3">
    <name type="scientific">Streptomyces lomondensis</name>
    <dbReference type="NCBI Taxonomy" id="68229"/>
    <lineage>
        <taxon>Bacteria</taxon>
        <taxon>Bacillati</taxon>
        <taxon>Actinomycetota</taxon>
        <taxon>Actinomycetes</taxon>
        <taxon>Kitasatosporales</taxon>
        <taxon>Streptomycetaceae</taxon>
        <taxon>Streptomyces</taxon>
    </lineage>
</organism>
<accession>A0ABQ2XSR9</accession>
<gene>
    <name evidence="2" type="ORF">GCM10010383_73400</name>
</gene>
<dbReference type="EMBL" id="BMWC01000017">
    <property type="protein sequence ID" value="GGX32419.1"/>
    <property type="molecule type" value="Genomic_DNA"/>
</dbReference>
<comment type="caution">
    <text evidence="2">The sequence shown here is derived from an EMBL/GenBank/DDBJ whole genome shotgun (WGS) entry which is preliminary data.</text>
</comment>
<reference evidence="3" key="1">
    <citation type="journal article" date="2019" name="Int. J. Syst. Evol. Microbiol.">
        <title>The Global Catalogue of Microorganisms (GCM) 10K type strain sequencing project: providing services to taxonomists for standard genome sequencing and annotation.</title>
        <authorList>
            <consortium name="The Broad Institute Genomics Platform"/>
            <consortium name="The Broad Institute Genome Sequencing Center for Infectious Disease"/>
            <person name="Wu L."/>
            <person name="Ma J."/>
        </authorList>
    </citation>
    <scope>NUCLEOTIDE SEQUENCE [LARGE SCALE GENOMIC DNA]</scope>
    <source>
        <strain evidence="3">JCM 4866</strain>
    </source>
</reference>
<evidence type="ECO:0000256" key="1">
    <source>
        <dbReference type="SAM" id="MobiDB-lite"/>
    </source>
</evidence>
<protein>
    <submittedName>
        <fullName evidence="2">Uncharacterized protein</fullName>
    </submittedName>
</protein>
<dbReference type="Proteomes" id="UP000617743">
    <property type="component" value="Unassembled WGS sequence"/>
</dbReference>
<keyword evidence="3" id="KW-1185">Reference proteome</keyword>
<evidence type="ECO:0000313" key="3">
    <source>
        <dbReference type="Proteomes" id="UP000617743"/>
    </source>
</evidence>
<name>A0ABQ2XSR9_9ACTN</name>